<dbReference type="EC" id="1.1.1.100" evidence="3"/>
<dbReference type="SUPFAM" id="SSF51735">
    <property type="entry name" value="NAD(P)-binding Rossmann-fold domains"/>
    <property type="match status" value="1"/>
</dbReference>
<comment type="similarity">
    <text evidence="1">Belongs to the short-chain dehydrogenases/reductases (SDR) family.</text>
</comment>
<dbReference type="EMBL" id="VSSQ01123442">
    <property type="protein sequence ID" value="MPN54831.1"/>
    <property type="molecule type" value="Genomic_DNA"/>
</dbReference>
<dbReference type="AlphaFoldDB" id="A0A645ITU9"/>
<evidence type="ECO:0000313" key="3">
    <source>
        <dbReference type="EMBL" id="MPN54831.1"/>
    </source>
</evidence>
<dbReference type="PRINTS" id="PR00081">
    <property type="entry name" value="GDHRDH"/>
</dbReference>
<dbReference type="Gene3D" id="3.40.50.720">
    <property type="entry name" value="NAD(P)-binding Rossmann-like Domain"/>
    <property type="match status" value="1"/>
</dbReference>
<protein>
    <submittedName>
        <fullName evidence="3">3-oxoacyl-[acyl-carrier-protein] reductase FabG</fullName>
        <ecNumber evidence="3">1.1.1.100</ecNumber>
    </submittedName>
</protein>
<dbReference type="PRINTS" id="PR00080">
    <property type="entry name" value="SDRFAMILY"/>
</dbReference>
<evidence type="ECO:0000256" key="2">
    <source>
        <dbReference type="ARBA" id="ARBA00023002"/>
    </source>
</evidence>
<organism evidence="3">
    <name type="scientific">bioreactor metagenome</name>
    <dbReference type="NCBI Taxonomy" id="1076179"/>
    <lineage>
        <taxon>unclassified sequences</taxon>
        <taxon>metagenomes</taxon>
        <taxon>ecological metagenomes</taxon>
    </lineage>
</organism>
<dbReference type="PANTHER" id="PTHR42760:SF133">
    <property type="entry name" value="3-OXOACYL-[ACYL-CARRIER-PROTEIN] REDUCTASE"/>
    <property type="match status" value="1"/>
</dbReference>
<accession>A0A645ITU9</accession>
<dbReference type="PANTHER" id="PTHR42760">
    <property type="entry name" value="SHORT-CHAIN DEHYDROGENASES/REDUCTASES FAMILY MEMBER"/>
    <property type="match status" value="1"/>
</dbReference>
<name>A0A645ITU9_9ZZZZ</name>
<evidence type="ECO:0000256" key="1">
    <source>
        <dbReference type="ARBA" id="ARBA00006484"/>
    </source>
</evidence>
<gene>
    <name evidence="3" type="primary">fabG_154</name>
    <name evidence="3" type="ORF">SDC9_202508</name>
</gene>
<dbReference type="InterPro" id="IPR002347">
    <property type="entry name" value="SDR_fam"/>
</dbReference>
<dbReference type="Pfam" id="PF13561">
    <property type="entry name" value="adh_short_C2"/>
    <property type="match status" value="1"/>
</dbReference>
<dbReference type="InterPro" id="IPR036291">
    <property type="entry name" value="NAD(P)-bd_dom_sf"/>
</dbReference>
<keyword evidence="2 3" id="KW-0560">Oxidoreductase</keyword>
<reference evidence="3" key="1">
    <citation type="submission" date="2019-08" db="EMBL/GenBank/DDBJ databases">
        <authorList>
            <person name="Kucharzyk K."/>
            <person name="Murdoch R.W."/>
            <person name="Higgins S."/>
            <person name="Loffler F."/>
        </authorList>
    </citation>
    <scope>NUCLEOTIDE SEQUENCE</scope>
</reference>
<comment type="caution">
    <text evidence="3">The sequence shown here is derived from an EMBL/GenBank/DDBJ whole genome shotgun (WGS) entry which is preliminary data.</text>
</comment>
<dbReference type="GO" id="GO:0004316">
    <property type="term" value="F:3-oxoacyl-[acyl-carrier-protein] reductase (NADPH) activity"/>
    <property type="evidence" value="ECO:0007669"/>
    <property type="project" value="UniProtKB-EC"/>
</dbReference>
<sequence length="146" mass="15754">MTTQRDLRQIFEINFFAQLQFTQSISRLMTRQRSGSIINLASVAGLIGEPGMTAYRASKAALIQATRTLASELGGAGIRVNAIAPSITHTDMYEQMDPAARERLIAASALKRAARPEEIANVALFLASELSSYITGQVIRADGGIL</sequence>
<proteinExistence type="inferred from homology"/>